<dbReference type="Proteomes" id="UP001306950">
    <property type="component" value="Unassembled WGS sequence"/>
</dbReference>
<reference evidence="1 2" key="1">
    <citation type="submission" date="2024-02" db="EMBL/GenBank/DDBJ databases">
        <title>A nitrogen-fixing paenibacillus bacterium.</title>
        <authorList>
            <person name="Zhang W.L."/>
            <person name="Chen S.F."/>
        </authorList>
    </citation>
    <scope>NUCLEOTIDE SEQUENCE [LARGE SCALE GENOMIC DNA]</scope>
    <source>
        <strain evidence="1 2">M1</strain>
    </source>
</reference>
<comment type="caution">
    <text evidence="1">The sequence shown here is derived from an EMBL/GenBank/DDBJ whole genome shotgun (WGS) entry which is preliminary data.</text>
</comment>
<name>A0ABU7VLG2_9BACL</name>
<dbReference type="RefSeq" id="WP_331844821.1">
    <property type="nucleotide sequence ID" value="NZ_JAZHPZ010000001.1"/>
</dbReference>
<organism evidence="1 2">
    <name type="scientific">Paenibacillus haidiansis</name>
    <dbReference type="NCBI Taxonomy" id="1574488"/>
    <lineage>
        <taxon>Bacteria</taxon>
        <taxon>Bacillati</taxon>
        <taxon>Bacillota</taxon>
        <taxon>Bacilli</taxon>
        <taxon>Bacillales</taxon>
        <taxon>Paenibacillaceae</taxon>
        <taxon>Paenibacillus</taxon>
    </lineage>
</organism>
<evidence type="ECO:0000313" key="1">
    <source>
        <dbReference type="EMBL" id="MEF2964602.1"/>
    </source>
</evidence>
<gene>
    <name evidence="1" type="ORF">V3851_02065</name>
</gene>
<protein>
    <submittedName>
        <fullName evidence="1">Uncharacterized protein</fullName>
    </submittedName>
</protein>
<accession>A0ABU7VLG2</accession>
<sequence length="52" mass="6043">MSKLISKSLVYSSESALDWSFDKHTDDLMDFFERLSEQRKEADIGLESVYGH</sequence>
<dbReference type="EMBL" id="JAZHPZ010000001">
    <property type="protein sequence ID" value="MEF2964602.1"/>
    <property type="molecule type" value="Genomic_DNA"/>
</dbReference>
<proteinExistence type="predicted"/>
<keyword evidence="2" id="KW-1185">Reference proteome</keyword>
<evidence type="ECO:0000313" key="2">
    <source>
        <dbReference type="Proteomes" id="UP001306950"/>
    </source>
</evidence>